<keyword evidence="6 11" id="KW-0472">Membrane</keyword>
<evidence type="ECO:0000313" key="12">
    <source>
        <dbReference type="EMBL" id="KAK6177373.1"/>
    </source>
</evidence>
<dbReference type="Proteomes" id="UP001347796">
    <property type="component" value="Unassembled WGS sequence"/>
</dbReference>
<sequence>MIKANQSDCYFDISHPFQYLNERKGDGFISKDDERSQNGARPPIIDDDGGDGKEEIDRGQWGNKAEFLLSCIGLSVGLGNVWRFPYLAYKNGGAAFVIAYFILQLVIGKPLYFMELVMGQFSGKGPTGVWAMNPCAKGIGLSMALISLDVAIYYNVIMAYTLYYFFSSMQTTLPWTVCKPEWENCVAKRFKFPDYCTGNETVDYALEEACRCTYNVTLDTANCTQLNYTGTPKSAAEFFFYEEVIQRSNGIEPENLGYPLWWLVLCMLLSWIVVIACLIKGVKSSGKVVYFTATFPYVVLIILLIRGALLDGALDGVIYFIVPKWEELLKLEVWVAAAGQMFFSLSVSFGGIIMFGSYNKFKNNVYPDALLISIMDVITSVIAGFVIFTTFGAMSKTIGAPIEDVAEAGYGLAFVAYPEALSNFPIPQLWSVLFFFMLFTLGLDSEFGLLETLLTCIQDEFPKTRKYKGLMCVGIGIGCFLIALPVTCPGGDYIVTIMDHYGADFSVLFLAACEVVSVAWVYGVLRFWRDIEYMLGSRSCTWPFWTVCWAFIAPILITLLFIYRMVKYSPPKYPTDEPFPEFAQGIGWALSALVMCPIPIYFLYSFFTAPGGFIEKLKFITTPSDKWQPNDGNRAYLTQSQDTLQMGKYGVENPTFN</sequence>
<evidence type="ECO:0000256" key="6">
    <source>
        <dbReference type="ARBA" id="ARBA00023136"/>
    </source>
</evidence>
<keyword evidence="3 9" id="KW-0813">Transport</keyword>
<feature type="binding site" evidence="8">
    <location>
        <position position="441"/>
    </location>
    <ligand>
        <name>Na(+)</name>
        <dbReference type="ChEBI" id="CHEBI:29101"/>
        <label>1</label>
    </ligand>
</feature>
<evidence type="ECO:0000256" key="10">
    <source>
        <dbReference type="SAM" id="MobiDB-lite"/>
    </source>
</evidence>
<evidence type="ECO:0000256" key="9">
    <source>
        <dbReference type="RuleBase" id="RU003732"/>
    </source>
</evidence>
<protein>
    <recommendedName>
        <fullName evidence="9">Transporter</fullName>
    </recommendedName>
</protein>
<dbReference type="PROSITE" id="PS50267">
    <property type="entry name" value="NA_NEUROTRAN_SYMP_3"/>
    <property type="match status" value="1"/>
</dbReference>
<gene>
    <name evidence="12" type="ORF">SNE40_015486</name>
</gene>
<feature type="binding site" evidence="8">
    <location>
        <position position="80"/>
    </location>
    <ligand>
        <name>Na(+)</name>
        <dbReference type="ChEBI" id="CHEBI:29101"/>
        <label>1</label>
    </ligand>
</feature>
<evidence type="ECO:0000256" key="11">
    <source>
        <dbReference type="SAM" id="Phobius"/>
    </source>
</evidence>
<evidence type="ECO:0000256" key="4">
    <source>
        <dbReference type="ARBA" id="ARBA00022692"/>
    </source>
</evidence>
<evidence type="ECO:0000256" key="8">
    <source>
        <dbReference type="PIRSR" id="PIRSR600175-1"/>
    </source>
</evidence>
<evidence type="ECO:0000313" key="13">
    <source>
        <dbReference type="Proteomes" id="UP001347796"/>
    </source>
</evidence>
<feature type="binding site" evidence="8">
    <location>
        <position position="73"/>
    </location>
    <ligand>
        <name>Na(+)</name>
        <dbReference type="ChEBI" id="CHEBI:29101"/>
        <label>1</label>
    </ligand>
</feature>
<feature type="region of interest" description="Disordered" evidence="10">
    <location>
        <begin position="29"/>
        <end position="53"/>
    </location>
</feature>
<feature type="transmembrane region" description="Helical" evidence="11">
    <location>
        <begin position="288"/>
        <end position="309"/>
    </location>
</feature>
<dbReference type="GO" id="GO:0046872">
    <property type="term" value="F:metal ion binding"/>
    <property type="evidence" value="ECO:0007669"/>
    <property type="project" value="UniProtKB-KW"/>
</dbReference>
<feature type="transmembrane region" description="Helical" evidence="11">
    <location>
        <begin position="429"/>
        <end position="457"/>
    </location>
</feature>
<feature type="transmembrane region" description="Helical" evidence="11">
    <location>
        <begin position="540"/>
        <end position="566"/>
    </location>
</feature>
<accession>A0AAN8PL31</accession>
<keyword evidence="8" id="KW-0479">Metal-binding</keyword>
<dbReference type="SUPFAM" id="SSF161070">
    <property type="entry name" value="SNF-like"/>
    <property type="match status" value="1"/>
</dbReference>
<dbReference type="PANTHER" id="PTHR11616:SF321">
    <property type="entry name" value="SODIUM-DEPENDENT NUTRIENT AMINO ACID TRANSPORTER 1-RELATED"/>
    <property type="match status" value="1"/>
</dbReference>
<dbReference type="InterPro" id="IPR037272">
    <property type="entry name" value="SNS_sf"/>
</dbReference>
<dbReference type="Pfam" id="PF00209">
    <property type="entry name" value="SNF"/>
    <property type="match status" value="1"/>
</dbReference>
<keyword evidence="9" id="KW-0769">Symport</keyword>
<feature type="binding site" evidence="8">
    <location>
        <position position="444"/>
    </location>
    <ligand>
        <name>Na(+)</name>
        <dbReference type="ChEBI" id="CHEBI:29101"/>
        <label>1</label>
    </ligand>
</feature>
<organism evidence="12 13">
    <name type="scientific">Patella caerulea</name>
    <name type="common">Rayed Mediterranean limpet</name>
    <dbReference type="NCBI Taxonomy" id="87958"/>
    <lineage>
        <taxon>Eukaryota</taxon>
        <taxon>Metazoa</taxon>
        <taxon>Spiralia</taxon>
        <taxon>Lophotrochozoa</taxon>
        <taxon>Mollusca</taxon>
        <taxon>Gastropoda</taxon>
        <taxon>Patellogastropoda</taxon>
        <taxon>Patelloidea</taxon>
        <taxon>Patellidae</taxon>
        <taxon>Patella</taxon>
    </lineage>
</organism>
<dbReference type="GO" id="GO:0089718">
    <property type="term" value="P:amino acid import across plasma membrane"/>
    <property type="evidence" value="ECO:0007669"/>
    <property type="project" value="TreeGrafter"/>
</dbReference>
<dbReference type="GO" id="GO:0015179">
    <property type="term" value="F:L-amino acid transmembrane transporter activity"/>
    <property type="evidence" value="ECO:0007669"/>
    <property type="project" value="TreeGrafter"/>
</dbReference>
<evidence type="ECO:0000256" key="5">
    <source>
        <dbReference type="ARBA" id="ARBA00022989"/>
    </source>
</evidence>
<evidence type="ECO:0000256" key="1">
    <source>
        <dbReference type="ARBA" id="ARBA00004141"/>
    </source>
</evidence>
<keyword evidence="7" id="KW-0325">Glycoprotein</keyword>
<dbReference type="PROSITE" id="PS00610">
    <property type="entry name" value="NA_NEUROTRAN_SYMP_1"/>
    <property type="match status" value="1"/>
</dbReference>
<feature type="transmembrane region" description="Helical" evidence="11">
    <location>
        <begin position="67"/>
        <end position="88"/>
    </location>
</feature>
<proteinExistence type="inferred from homology"/>
<dbReference type="InterPro" id="IPR000175">
    <property type="entry name" value="Na/ntran_symport"/>
</dbReference>
<feature type="binding site" evidence="8">
    <location>
        <position position="344"/>
    </location>
    <ligand>
        <name>Na(+)</name>
        <dbReference type="ChEBI" id="CHEBI:29101"/>
        <label>1</label>
    </ligand>
</feature>
<feature type="binding site" evidence="8">
    <location>
        <position position="76"/>
    </location>
    <ligand>
        <name>Na(+)</name>
        <dbReference type="ChEBI" id="CHEBI:29101"/>
        <label>1</label>
    </ligand>
</feature>
<reference evidence="12 13" key="1">
    <citation type="submission" date="2024-01" db="EMBL/GenBank/DDBJ databases">
        <title>The genome of the rayed Mediterranean limpet Patella caerulea (Linnaeus, 1758).</title>
        <authorList>
            <person name="Anh-Thu Weber A."/>
            <person name="Halstead-Nussloch G."/>
        </authorList>
    </citation>
    <scope>NUCLEOTIDE SEQUENCE [LARGE SCALE GENOMIC DNA]</scope>
    <source>
        <strain evidence="12">AATW-2023a</strain>
        <tissue evidence="12">Whole specimen</tissue>
    </source>
</reference>
<feature type="transmembrane region" description="Helical" evidence="11">
    <location>
        <begin position="507"/>
        <end position="528"/>
    </location>
</feature>
<feature type="transmembrane region" description="Helical" evidence="11">
    <location>
        <begin position="333"/>
        <end position="358"/>
    </location>
</feature>
<evidence type="ECO:0000256" key="2">
    <source>
        <dbReference type="ARBA" id="ARBA00006459"/>
    </source>
</evidence>
<dbReference type="PANTHER" id="PTHR11616">
    <property type="entry name" value="SODIUM/CHLORIDE DEPENDENT TRANSPORTER"/>
    <property type="match status" value="1"/>
</dbReference>
<evidence type="ECO:0000256" key="3">
    <source>
        <dbReference type="ARBA" id="ARBA00022448"/>
    </source>
</evidence>
<dbReference type="PROSITE" id="PS00754">
    <property type="entry name" value="NA_NEUROTRAN_SYMP_2"/>
    <property type="match status" value="1"/>
</dbReference>
<keyword evidence="5 11" id="KW-1133">Transmembrane helix</keyword>
<comment type="similarity">
    <text evidence="2 9">Belongs to the sodium:neurotransmitter symporter (SNF) (TC 2.A.22) family.</text>
</comment>
<dbReference type="NCBIfam" id="NF037979">
    <property type="entry name" value="Na_transp"/>
    <property type="match status" value="1"/>
</dbReference>
<feature type="transmembrane region" description="Helical" evidence="11">
    <location>
        <begin position="586"/>
        <end position="607"/>
    </location>
</feature>
<comment type="subcellular location">
    <subcellularLocation>
        <location evidence="1">Membrane</location>
        <topology evidence="1">Multi-pass membrane protein</topology>
    </subcellularLocation>
</comment>
<dbReference type="PRINTS" id="PR00176">
    <property type="entry name" value="NANEUSMPORT"/>
</dbReference>
<feature type="transmembrane region" description="Helical" evidence="11">
    <location>
        <begin position="139"/>
        <end position="166"/>
    </location>
</feature>
<name>A0AAN8PL31_PATCE</name>
<feature type="transmembrane region" description="Helical" evidence="11">
    <location>
        <begin position="469"/>
        <end position="487"/>
    </location>
</feature>
<comment type="caution">
    <text evidence="12">The sequence shown here is derived from an EMBL/GenBank/DDBJ whole genome shotgun (WGS) entry which is preliminary data.</text>
</comment>
<dbReference type="EMBL" id="JAZGQO010000010">
    <property type="protein sequence ID" value="KAK6177373.1"/>
    <property type="molecule type" value="Genomic_DNA"/>
</dbReference>
<evidence type="ECO:0000256" key="7">
    <source>
        <dbReference type="ARBA" id="ARBA00023180"/>
    </source>
</evidence>
<keyword evidence="4 9" id="KW-0812">Transmembrane</keyword>
<keyword evidence="13" id="KW-1185">Reference proteome</keyword>
<feature type="transmembrane region" description="Helical" evidence="11">
    <location>
        <begin position="370"/>
        <end position="391"/>
    </location>
</feature>
<keyword evidence="8" id="KW-0915">Sodium</keyword>
<dbReference type="GO" id="GO:0005886">
    <property type="term" value="C:plasma membrane"/>
    <property type="evidence" value="ECO:0007669"/>
    <property type="project" value="TreeGrafter"/>
</dbReference>
<dbReference type="AlphaFoldDB" id="A0AAN8PL31"/>
<dbReference type="GO" id="GO:0005283">
    <property type="term" value="F:amino acid:sodium symporter activity"/>
    <property type="evidence" value="ECO:0007669"/>
    <property type="project" value="TreeGrafter"/>
</dbReference>
<feature type="transmembrane region" description="Helical" evidence="11">
    <location>
        <begin position="94"/>
        <end position="118"/>
    </location>
</feature>
<feature type="binding site" evidence="8">
    <location>
        <position position="445"/>
    </location>
    <ligand>
        <name>Na(+)</name>
        <dbReference type="ChEBI" id="CHEBI:29101"/>
        <label>1</label>
    </ligand>
</feature>
<feature type="transmembrane region" description="Helical" evidence="11">
    <location>
        <begin position="260"/>
        <end position="279"/>
    </location>
</feature>